<accession>A0A0U5GGS1</accession>
<evidence type="ECO:0000256" key="2">
    <source>
        <dbReference type="ARBA" id="ARBA00023242"/>
    </source>
</evidence>
<dbReference type="EMBL" id="CDMC01000021">
    <property type="protein sequence ID" value="CEL10896.1"/>
    <property type="molecule type" value="Genomic_DNA"/>
</dbReference>
<dbReference type="Pfam" id="PF05225">
    <property type="entry name" value="HTH_psq"/>
    <property type="match status" value="1"/>
</dbReference>
<dbReference type="InterPro" id="IPR007889">
    <property type="entry name" value="HTH_Psq"/>
</dbReference>
<dbReference type="SUPFAM" id="SSF46689">
    <property type="entry name" value="Homeodomain-like"/>
    <property type="match status" value="1"/>
</dbReference>
<evidence type="ECO:0000313" key="4">
    <source>
        <dbReference type="EMBL" id="CEL10896.1"/>
    </source>
</evidence>
<dbReference type="OrthoDB" id="4502298at2759"/>
<proteinExistence type="predicted"/>
<reference evidence="5" key="1">
    <citation type="journal article" date="2016" name="Genome Announc.">
        <title>Draft genome sequences of fungus Aspergillus calidoustus.</title>
        <authorList>
            <person name="Horn F."/>
            <person name="Linde J."/>
            <person name="Mattern D.J."/>
            <person name="Walther G."/>
            <person name="Guthke R."/>
            <person name="Scherlach K."/>
            <person name="Martin K."/>
            <person name="Brakhage A.A."/>
            <person name="Petzke L."/>
            <person name="Valiante V."/>
        </authorList>
    </citation>
    <scope>NUCLEOTIDE SEQUENCE [LARGE SCALE GENOMIC DNA]</scope>
    <source>
        <strain evidence="5">SF006504</strain>
    </source>
</reference>
<dbReference type="SMART" id="SM00674">
    <property type="entry name" value="CENPB"/>
    <property type="match status" value="1"/>
</dbReference>
<evidence type="ECO:0000313" key="5">
    <source>
        <dbReference type="Proteomes" id="UP000054771"/>
    </source>
</evidence>
<keyword evidence="5" id="KW-1185">Reference proteome</keyword>
<sequence length="235" mass="27387">MPRKSRQSRQNLVEQEGRIQLAIKALENYDIPSIRRAAQVFNVPNSTLQDRMQGHLFQGELRNQNLRLSQTQEESLMQWIEVRDKRGVAPRPSHVRQMADIILKKDSKTPPQPMRKNWVTQFINRHDSIKCRFARRYKYKRALCEDPRVIKDWFKRLKEVQDEHGIQDEDIFNFDETGFAMGLIATAKANVNGSLQSNASVPWDLVFQLALSSKERSIWKDGSKNSIYHLIGGLK</sequence>
<feature type="domain" description="HTH CENPB-type" evidence="3">
    <location>
        <begin position="60"/>
        <end position="132"/>
    </location>
</feature>
<dbReference type="STRING" id="454130.A0A0U5GGS1"/>
<keyword evidence="2" id="KW-0539">Nucleus</keyword>
<dbReference type="InterPro" id="IPR009057">
    <property type="entry name" value="Homeodomain-like_sf"/>
</dbReference>
<dbReference type="Proteomes" id="UP000054771">
    <property type="component" value="Unassembled WGS sequence"/>
</dbReference>
<protein>
    <recommendedName>
        <fullName evidence="3">HTH CENPB-type domain-containing protein</fullName>
    </recommendedName>
</protein>
<dbReference type="InterPro" id="IPR006600">
    <property type="entry name" value="HTH_CenpB_DNA-bd_dom"/>
</dbReference>
<dbReference type="GO" id="GO:0003677">
    <property type="term" value="F:DNA binding"/>
    <property type="evidence" value="ECO:0007669"/>
    <property type="project" value="UniProtKB-KW"/>
</dbReference>
<dbReference type="PROSITE" id="PS51253">
    <property type="entry name" value="HTH_CENPB"/>
    <property type="match status" value="1"/>
</dbReference>
<evidence type="ECO:0000256" key="1">
    <source>
        <dbReference type="ARBA" id="ARBA00023125"/>
    </source>
</evidence>
<dbReference type="Pfam" id="PF03221">
    <property type="entry name" value="HTH_Tnp_Tc5"/>
    <property type="match status" value="1"/>
</dbReference>
<evidence type="ECO:0000259" key="3">
    <source>
        <dbReference type="PROSITE" id="PS51253"/>
    </source>
</evidence>
<keyword evidence="1" id="KW-0238">DNA-binding</keyword>
<dbReference type="OMA" id="LRRYNYE"/>
<dbReference type="Gene3D" id="1.10.10.60">
    <property type="entry name" value="Homeodomain-like"/>
    <property type="match status" value="1"/>
</dbReference>
<gene>
    <name evidence="4" type="ORF">ASPCAL14003</name>
</gene>
<name>A0A0U5GGS1_ASPCI</name>
<dbReference type="AlphaFoldDB" id="A0A0U5GGS1"/>
<organism evidence="4 5">
    <name type="scientific">Aspergillus calidoustus</name>
    <dbReference type="NCBI Taxonomy" id="454130"/>
    <lineage>
        <taxon>Eukaryota</taxon>
        <taxon>Fungi</taxon>
        <taxon>Dikarya</taxon>
        <taxon>Ascomycota</taxon>
        <taxon>Pezizomycotina</taxon>
        <taxon>Eurotiomycetes</taxon>
        <taxon>Eurotiomycetidae</taxon>
        <taxon>Eurotiales</taxon>
        <taxon>Aspergillaceae</taxon>
        <taxon>Aspergillus</taxon>
        <taxon>Aspergillus subgen. Nidulantes</taxon>
    </lineage>
</organism>